<dbReference type="AlphaFoldDB" id="A0A2R6XMP6"/>
<proteinExistence type="predicted"/>
<keyword evidence="2" id="KW-1185">Reference proteome</keyword>
<dbReference type="EMBL" id="KZ772680">
    <property type="protein sequence ID" value="PTQ47388.1"/>
    <property type="molecule type" value="Genomic_DNA"/>
</dbReference>
<evidence type="ECO:0000313" key="1">
    <source>
        <dbReference type="EMBL" id="PTQ47388.1"/>
    </source>
</evidence>
<dbReference type="Proteomes" id="UP000244005">
    <property type="component" value="Unassembled WGS sequence"/>
</dbReference>
<accession>A0A2R6XMP6</accession>
<name>A0A2R6XMP6_MARPO</name>
<dbReference type="Gramene" id="Mp8g10730.1">
    <property type="protein sequence ID" value="Mp8g10730.1.cds1"/>
    <property type="gene ID" value="Mp8g10730"/>
</dbReference>
<reference evidence="2" key="1">
    <citation type="journal article" date="2017" name="Cell">
        <title>Insights into land plant evolution garnered from the Marchantia polymorpha genome.</title>
        <authorList>
            <person name="Bowman J.L."/>
            <person name="Kohchi T."/>
            <person name="Yamato K.T."/>
            <person name="Jenkins J."/>
            <person name="Shu S."/>
            <person name="Ishizaki K."/>
            <person name="Yamaoka S."/>
            <person name="Nishihama R."/>
            <person name="Nakamura Y."/>
            <person name="Berger F."/>
            <person name="Adam C."/>
            <person name="Aki S.S."/>
            <person name="Althoff F."/>
            <person name="Araki T."/>
            <person name="Arteaga-Vazquez M.A."/>
            <person name="Balasubrmanian S."/>
            <person name="Barry K."/>
            <person name="Bauer D."/>
            <person name="Boehm C.R."/>
            <person name="Briginshaw L."/>
            <person name="Caballero-Perez J."/>
            <person name="Catarino B."/>
            <person name="Chen F."/>
            <person name="Chiyoda S."/>
            <person name="Chovatia M."/>
            <person name="Davies K.M."/>
            <person name="Delmans M."/>
            <person name="Demura T."/>
            <person name="Dierschke T."/>
            <person name="Dolan L."/>
            <person name="Dorantes-Acosta A.E."/>
            <person name="Eklund D.M."/>
            <person name="Florent S.N."/>
            <person name="Flores-Sandoval E."/>
            <person name="Fujiyama A."/>
            <person name="Fukuzawa H."/>
            <person name="Galik B."/>
            <person name="Grimanelli D."/>
            <person name="Grimwood J."/>
            <person name="Grossniklaus U."/>
            <person name="Hamada T."/>
            <person name="Haseloff J."/>
            <person name="Hetherington A.J."/>
            <person name="Higo A."/>
            <person name="Hirakawa Y."/>
            <person name="Hundley H.N."/>
            <person name="Ikeda Y."/>
            <person name="Inoue K."/>
            <person name="Inoue S.I."/>
            <person name="Ishida S."/>
            <person name="Jia Q."/>
            <person name="Kakita M."/>
            <person name="Kanazawa T."/>
            <person name="Kawai Y."/>
            <person name="Kawashima T."/>
            <person name="Kennedy M."/>
            <person name="Kinose K."/>
            <person name="Kinoshita T."/>
            <person name="Kohara Y."/>
            <person name="Koide E."/>
            <person name="Komatsu K."/>
            <person name="Kopischke S."/>
            <person name="Kubo M."/>
            <person name="Kyozuka J."/>
            <person name="Lagercrantz U."/>
            <person name="Lin S.S."/>
            <person name="Lindquist E."/>
            <person name="Lipzen A.M."/>
            <person name="Lu C.W."/>
            <person name="De Luna E."/>
            <person name="Martienssen R.A."/>
            <person name="Minamino N."/>
            <person name="Mizutani M."/>
            <person name="Mizutani M."/>
            <person name="Mochizuki N."/>
            <person name="Monte I."/>
            <person name="Mosher R."/>
            <person name="Nagasaki H."/>
            <person name="Nakagami H."/>
            <person name="Naramoto S."/>
            <person name="Nishitani K."/>
            <person name="Ohtani M."/>
            <person name="Okamoto T."/>
            <person name="Okumura M."/>
            <person name="Phillips J."/>
            <person name="Pollak B."/>
            <person name="Reinders A."/>
            <person name="Rovekamp M."/>
            <person name="Sano R."/>
            <person name="Sawa S."/>
            <person name="Schmid M.W."/>
            <person name="Shirakawa M."/>
            <person name="Solano R."/>
            <person name="Spunde A."/>
            <person name="Suetsugu N."/>
            <person name="Sugano S."/>
            <person name="Sugiyama A."/>
            <person name="Sun R."/>
            <person name="Suzuki Y."/>
            <person name="Takenaka M."/>
            <person name="Takezawa D."/>
            <person name="Tomogane H."/>
            <person name="Tsuzuki M."/>
            <person name="Ueda T."/>
            <person name="Umeda M."/>
            <person name="Ward J.M."/>
            <person name="Watanabe Y."/>
            <person name="Yazaki K."/>
            <person name="Yokoyama R."/>
            <person name="Yoshitake Y."/>
            <person name="Yotsui I."/>
            <person name="Zachgo S."/>
            <person name="Schmutz J."/>
        </authorList>
    </citation>
    <scope>NUCLEOTIDE SEQUENCE [LARGE SCALE GENOMIC DNA]</scope>
    <source>
        <strain evidence="2">Tak-1</strain>
    </source>
</reference>
<sequence length="82" mass="9793">MILHPPVLLPFFRYFLCPPRSSLHLYRVFFLPIKRRFPAHFSYLHIGNRSFELLANYNTFLWVTAVLEDTFSVLREGNFTVT</sequence>
<gene>
    <name evidence="1" type="ORF">MARPO_0008s0150</name>
</gene>
<protein>
    <submittedName>
        <fullName evidence="1">Uncharacterized protein</fullName>
    </submittedName>
</protein>
<organism evidence="1 2">
    <name type="scientific">Marchantia polymorpha</name>
    <name type="common">Common liverwort</name>
    <name type="synonym">Marchantia aquatica</name>
    <dbReference type="NCBI Taxonomy" id="3197"/>
    <lineage>
        <taxon>Eukaryota</taxon>
        <taxon>Viridiplantae</taxon>
        <taxon>Streptophyta</taxon>
        <taxon>Embryophyta</taxon>
        <taxon>Marchantiophyta</taxon>
        <taxon>Marchantiopsida</taxon>
        <taxon>Marchantiidae</taxon>
        <taxon>Marchantiales</taxon>
        <taxon>Marchantiaceae</taxon>
        <taxon>Marchantia</taxon>
    </lineage>
</organism>
<evidence type="ECO:0000313" key="2">
    <source>
        <dbReference type="Proteomes" id="UP000244005"/>
    </source>
</evidence>